<dbReference type="EMBL" id="CM003144">
    <property type="protein sequence ID" value="KIS69937.1"/>
    <property type="molecule type" value="Genomic_DNA"/>
</dbReference>
<feature type="region of interest" description="Disordered" evidence="4">
    <location>
        <begin position="192"/>
        <end position="250"/>
    </location>
</feature>
<dbReference type="VEuPathDB" id="FungiDB:UMAG_02449"/>
<dbReference type="OMA" id="SQIVPGC"/>
<dbReference type="STRING" id="237631.A0A0D1C935"/>
<dbReference type="GO" id="GO:0003677">
    <property type="term" value="F:DNA binding"/>
    <property type="evidence" value="ECO:0007669"/>
    <property type="project" value="UniProtKB-KW"/>
</dbReference>
<dbReference type="CDD" id="cd11398">
    <property type="entry name" value="bHLHzip_scCBP1"/>
    <property type="match status" value="1"/>
</dbReference>
<feature type="compositionally biased region" description="Low complexity" evidence="4">
    <location>
        <begin position="1"/>
        <end position="13"/>
    </location>
</feature>
<dbReference type="KEGG" id="uma:UMAG_02449"/>
<dbReference type="Pfam" id="PF00010">
    <property type="entry name" value="HLH"/>
    <property type="match status" value="1"/>
</dbReference>
<evidence type="ECO:0000256" key="1">
    <source>
        <dbReference type="ARBA" id="ARBA00023125"/>
    </source>
</evidence>
<dbReference type="OrthoDB" id="71302at2759"/>
<sequence length="347" mass="35989">MSATTDTAPTETASTDEHITDVSSVTNQPAQSSARSEAASASDSAPAAAPAAAVVAAAAALESTPSAGRDHIERDVSNILAELNQEQLASIVAAARASEARTADGTTSSESFAQGANLPPGLGQAASALTSIAAGFKRTPGNDRTSLGTPTKASADAPPSSEEDVKQLDVDSAVKSATDTATAAALASLGSLGASQPTSTTYNNDAGDESIEYDSPPNGASPSRSLKRARGPELDRQRKDNHKEVERRRRSAINDGIVQLSHIVPGCDAKNTNKGAIIHAAVRYIQDLKHNEASNIEKWTLEKLLMDQAMGDLTAQLDEATAQIERLRHELDERSAGPHPQDAAPNT</sequence>
<evidence type="ECO:0000313" key="7">
    <source>
        <dbReference type="Proteomes" id="UP000000561"/>
    </source>
</evidence>
<evidence type="ECO:0000313" key="6">
    <source>
        <dbReference type="EMBL" id="KIS69937.1"/>
    </source>
</evidence>
<dbReference type="eggNOG" id="KOG1318">
    <property type="taxonomic scope" value="Eukaryota"/>
</dbReference>
<dbReference type="GeneID" id="23563191"/>
<evidence type="ECO:0000256" key="4">
    <source>
        <dbReference type="SAM" id="MobiDB-lite"/>
    </source>
</evidence>
<feature type="region of interest" description="Disordered" evidence="4">
    <location>
        <begin position="95"/>
        <end position="168"/>
    </location>
</feature>
<accession>A0A0D1C935</accession>
<evidence type="ECO:0000256" key="3">
    <source>
        <dbReference type="SAM" id="Coils"/>
    </source>
</evidence>
<feature type="compositionally biased region" description="Polar residues" evidence="4">
    <location>
        <begin position="104"/>
        <end position="114"/>
    </location>
</feature>
<dbReference type="InterPro" id="IPR011598">
    <property type="entry name" value="bHLH_dom"/>
</dbReference>
<evidence type="ECO:0000259" key="5">
    <source>
        <dbReference type="PROSITE" id="PS50888"/>
    </source>
</evidence>
<dbReference type="Gene3D" id="4.10.280.10">
    <property type="entry name" value="Helix-loop-helix DNA-binding domain"/>
    <property type="match status" value="1"/>
</dbReference>
<dbReference type="PANTHER" id="PTHR47787">
    <property type="entry name" value="CENTROMERE-BINDING PROTEIN 1"/>
    <property type="match status" value="1"/>
</dbReference>
<protein>
    <recommendedName>
        <fullName evidence="5">BHLH domain-containing protein</fullName>
    </recommendedName>
</protein>
<dbReference type="InterPro" id="IPR036638">
    <property type="entry name" value="HLH_DNA-bd_sf"/>
</dbReference>
<dbReference type="PANTHER" id="PTHR47787:SF1">
    <property type="entry name" value="CENTROMERE-BINDING PROTEIN 1"/>
    <property type="match status" value="1"/>
</dbReference>
<keyword evidence="1" id="KW-0238">DNA-binding</keyword>
<dbReference type="InterPro" id="IPR047206">
    <property type="entry name" value="bHLHzip_scCBP1-like"/>
</dbReference>
<feature type="domain" description="BHLH" evidence="5">
    <location>
        <begin position="237"/>
        <end position="288"/>
    </location>
</feature>
<feature type="compositionally biased region" description="Polar residues" evidence="4">
    <location>
        <begin position="142"/>
        <end position="152"/>
    </location>
</feature>
<dbReference type="GO" id="GO:0003700">
    <property type="term" value="F:DNA-binding transcription factor activity"/>
    <property type="evidence" value="ECO:0000318"/>
    <property type="project" value="GO_Central"/>
</dbReference>
<gene>
    <name evidence="6" type="ORF">UMAG_02449</name>
</gene>
<keyword evidence="3" id="KW-0175">Coiled coil</keyword>
<keyword evidence="2" id="KW-0539">Nucleus</keyword>
<keyword evidence="7" id="KW-1185">Reference proteome</keyword>
<dbReference type="InParanoid" id="A0A0D1C935"/>
<name>A0A0D1C935_MYCMD</name>
<dbReference type="RefSeq" id="XP_011388733.1">
    <property type="nucleotide sequence ID" value="XM_011390431.1"/>
</dbReference>
<feature type="region of interest" description="Disordered" evidence="4">
    <location>
        <begin position="1"/>
        <end position="51"/>
    </location>
</feature>
<dbReference type="SUPFAM" id="SSF47459">
    <property type="entry name" value="HLH, helix-loop-helix DNA-binding domain"/>
    <property type="match status" value="1"/>
</dbReference>
<dbReference type="AlphaFoldDB" id="A0A0D1C935"/>
<dbReference type="SMART" id="SM00353">
    <property type="entry name" value="HLH"/>
    <property type="match status" value="1"/>
</dbReference>
<dbReference type="GO" id="GO:0005634">
    <property type="term" value="C:nucleus"/>
    <property type="evidence" value="ECO:0000318"/>
    <property type="project" value="GO_Central"/>
</dbReference>
<feature type="compositionally biased region" description="Basic and acidic residues" evidence="4">
    <location>
        <begin position="230"/>
        <end position="247"/>
    </location>
</feature>
<feature type="coiled-coil region" evidence="3">
    <location>
        <begin position="310"/>
        <end position="337"/>
    </location>
</feature>
<dbReference type="PROSITE" id="PS50888">
    <property type="entry name" value="BHLH"/>
    <property type="match status" value="1"/>
</dbReference>
<organism evidence="6 7">
    <name type="scientific">Mycosarcoma maydis</name>
    <name type="common">Corn smut fungus</name>
    <name type="synonym">Ustilago maydis</name>
    <dbReference type="NCBI Taxonomy" id="5270"/>
    <lineage>
        <taxon>Eukaryota</taxon>
        <taxon>Fungi</taxon>
        <taxon>Dikarya</taxon>
        <taxon>Basidiomycota</taxon>
        <taxon>Ustilaginomycotina</taxon>
        <taxon>Ustilaginomycetes</taxon>
        <taxon>Ustilaginales</taxon>
        <taxon>Ustilaginaceae</taxon>
        <taxon>Mycosarcoma</taxon>
    </lineage>
</organism>
<dbReference type="GO" id="GO:0046983">
    <property type="term" value="F:protein dimerization activity"/>
    <property type="evidence" value="ECO:0007669"/>
    <property type="project" value="InterPro"/>
</dbReference>
<reference evidence="6 7" key="1">
    <citation type="journal article" date="2006" name="Nature">
        <title>Insights from the genome of the biotrophic fungal plant pathogen Ustilago maydis.</title>
        <authorList>
            <person name="Kamper J."/>
            <person name="Kahmann R."/>
            <person name="Bolker M."/>
            <person name="Ma L.J."/>
            <person name="Brefort T."/>
            <person name="Saville B.J."/>
            <person name="Banuett F."/>
            <person name="Kronstad J.W."/>
            <person name="Gold S.E."/>
            <person name="Muller O."/>
            <person name="Perlin M.H."/>
            <person name="Wosten H.A."/>
            <person name="de Vries R."/>
            <person name="Ruiz-Herrera J."/>
            <person name="Reynaga-Pena C.G."/>
            <person name="Snetselaar K."/>
            <person name="McCann M."/>
            <person name="Perez-Martin J."/>
            <person name="Feldbrugge M."/>
            <person name="Basse C.W."/>
            <person name="Steinberg G."/>
            <person name="Ibeas J.I."/>
            <person name="Holloman W."/>
            <person name="Guzman P."/>
            <person name="Farman M."/>
            <person name="Stajich J.E."/>
            <person name="Sentandreu R."/>
            <person name="Gonzalez-Prieto J.M."/>
            <person name="Kennell J.C."/>
            <person name="Molina L."/>
            <person name="Schirawski J."/>
            <person name="Mendoza-Mendoza A."/>
            <person name="Greilinger D."/>
            <person name="Munch K."/>
            <person name="Rossel N."/>
            <person name="Scherer M."/>
            <person name="Vranes M."/>
            <person name="Ladendorf O."/>
            <person name="Vincon V."/>
            <person name="Fuchs U."/>
            <person name="Sandrock B."/>
            <person name="Meng S."/>
            <person name="Ho E.C."/>
            <person name="Cahill M.J."/>
            <person name="Boyce K.J."/>
            <person name="Klose J."/>
            <person name="Klosterman S.J."/>
            <person name="Deelstra H.J."/>
            <person name="Ortiz-Castellanos L."/>
            <person name="Li W."/>
            <person name="Sanchez-Alonso P."/>
            <person name="Schreier P.H."/>
            <person name="Hauser-Hahn I."/>
            <person name="Vaupel M."/>
            <person name="Koopmann E."/>
            <person name="Friedrich G."/>
            <person name="Voss H."/>
            <person name="Schluter T."/>
            <person name="Margolis J."/>
            <person name="Platt D."/>
            <person name="Swimmer C."/>
            <person name="Gnirke A."/>
            <person name="Chen F."/>
            <person name="Vysotskaia V."/>
            <person name="Mannhaupt G."/>
            <person name="Guldener U."/>
            <person name="Munsterkotter M."/>
            <person name="Haase D."/>
            <person name="Oesterheld M."/>
            <person name="Mewes H.W."/>
            <person name="Mauceli E.W."/>
            <person name="DeCaprio D."/>
            <person name="Wade C.M."/>
            <person name="Butler J."/>
            <person name="Young S."/>
            <person name="Jaffe D.B."/>
            <person name="Calvo S."/>
            <person name="Nusbaum C."/>
            <person name="Galagan J."/>
            <person name="Birren B.W."/>
        </authorList>
    </citation>
    <scope>NUCLEOTIDE SEQUENCE [LARGE SCALE GENOMIC DNA]</scope>
    <source>
        <strain evidence="7">DSM 14603 / FGSC 9021 / UM521</strain>
    </source>
</reference>
<dbReference type="Proteomes" id="UP000000561">
    <property type="component" value="Chromosome 5"/>
</dbReference>
<evidence type="ECO:0000256" key="2">
    <source>
        <dbReference type="ARBA" id="ARBA00023242"/>
    </source>
</evidence>
<proteinExistence type="predicted"/>
<feature type="compositionally biased region" description="Low complexity" evidence="4">
    <location>
        <begin position="29"/>
        <end position="51"/>
    </location>
</feature>